<evidence type="ECO:0000256" key="5">
    <source>
        <dbReference type="ARBA" id="ARBA00049534"/>
    </source>
</evidence>
<dbReference type="Proteomes" id="UP000215896">
    <property type="component" value="Unassembled WGS sequence"/>
</dbReference>
<protein>
    <recommendedName>
        <fullName evidence="6 7">Glutaminase</fullName>
        <ecNumber evidence="3 7">3.5.1.2</ecNumber>
    </recommendedName>
</protein>
<dbReference type="EC" id="3.5.1.2" evidence="3 7"/>
<reference evidence="9 10" key="1">
    <citation type="submission" date="2017-07" db="EMBL/GenBank/DDBJ databases">
        <title>Draft whole genome sequences of clinical Proprionibacteriaceae strains.</title>
        <authorList>
            <person name="Bernier A.-M."/>
            <person name="Bernard K."/>
            <person name="Domingo M.-C."/>
        </authorList>
    </citation>
    <scope>NUCLEOTIDE SEQUENCE [LARGE SCALE GENOMIC DNA]</scope>
    <source>
        <strain evidence="9 10">NML 030167</strain>
    </source>
</reference>
<feature type="domain" description="STAS" evidence="8">
    <location>
        <begin position="330"/>
        <end position="422"/>
    </location>
</feature>
<comment type="catalytic activity">
    <reaction evidence="5 7">
        <text>L-glutamine + H2O = L-glutamate + NH4(+)</text>
        <dbReference type="Rhea" id="RHEA:15889"/>
        <dbReference type="ChEBI" id="CHEBI:15377"/>
        <dbReference type="ChEBI" id="CHEBI:28938"/>
        <dbReference type="ChEBI" id="CHEBI:29985"/>
        <dbReference type="ChEBI" id="CHEBI:58359"/>
        <dbReference type="EC" id="3.5.1.2"/>
    </reaction>
</comment>
<comment type="caution">
    <text evidence="9">The sequence shown here is derived from an EMBL/GenBank/DDBJ whole genome shotgun (WGS) entry which is preliminary data.</text>
</comment>
<dbReference type="SUPFAM" id="SSF56601">
    <property type="entry name" value="beta-lactamase/transpeptidase-like"/>
    <property type="match status" value="1"/>
</dbReference>
<evidence type="ECO:0000256" key="1">
    <source>
        <dbReference type="ARBA" id="ARBA00011076"/>
    </source>
</evidence>
<dbReference type="NCBIfam" id="TIGR03814">
    <property type="entry name" value="Gln_ase"/>
    <property type="match status" value="1"/>
</dbReference>
<comment type="subunit">
    <text evidence="2 7">Homotetramer.</text>
</comment>
<dbReference type="InterPro" id="IPR012338">
    <property type="entry name" value="Beta-lactam/transpept-like"/>
</dbReference>
<keyword evidence="10" id="KW-1185">Reference proteome</keyword>
<evidence type="ECO:0000256" key="3">
    <source>
        <dbReference type="ARBA" id="ARBA00012918"/>
    </source>
</evidence>
<dbReference type="AlphaFoldDB" id="A0A255G8T5"/>
<dbReference type="NCBIfam" id="NF002134">
    <property type="entry name" value="PRK00971.1-4"/>
    <property type="match status" value="1"/>
</dbReference>
<dbReference type="PANTHER" id="PTHR12544">
    <property type="entry name" value="GLUTAMINASE"/>
    <property type="match status" value="1"/>
</dbReference>
<proteinExistence type="inferred from homology"/>
<feature type="binding site" evidence="7">
    <location>
        <position position="167"/>
    </location>
    <ligand>
        <name>substrate</name>
    </ligand>
</feature>
<feature type="binding site" evidence="7">
    <location>
        <position position="191"/>
    </location>
    <ligand>
        <name>substrate</name>
    </ligand>
</feature>
<dbReference type="InterPro" id="IPR015868">
    <property type="entry name" value="Glutaminase"/>
</dbReference>
<dbReference type="HAMAP" id="MF_00313">
    <property type="entry name" value="Glutaminase"/>
    <property type="match status" value="1"/>
</dbReference>
<keyword evidence="7" id="KW-0007">Acetylation</keyword>
<dbReference type="Gene3D" id="3.40.710.10">
    <property type="entry name" value="DD-peptidase/beta-lactamase superfamily"/>
    <property type="match status" value="1"/>
</dbReference>
<dbReference type="Pfam" id="PF04960">
    <property type="entry name" value="Glutaminase"/>
    <property type="match status" value="1"/>
</dbReference>
<feature type="binding site" evidence="7">
    <location>
        <position position="64"/>
    </location>
    <ligand>
        <name>substrate</name>
    </ligand>
</feature>
<dbReference type="GO" id="GO:0006543">
    <property type="term" value="P:L-glutamine catabolic process"/>
    <property type="evidence" value="ECO:0007669"/>
    <property type="project" value="TreeGrafter"/>
</dbReference>
<dbReference type="OrthoDB" id="9788822at2"/>
<sequence length="422" mass="44599">MQTPVPDYLAEILNDCNSNDGGELADYIPELAQADPNQLGVAITTLDGVTYSAGDDEVQFSIQSISKPFAYALAIEDRGLDAVLEVVGDEPTGDAFNEISLEPDTGRPRNPMINIGAITTHSLVGAPGLDVAARFERARSGMSAFAGRELEVDDAVFESEVATGYRNTALAYLVRARDKISEDPGILVREYTRQCSVLVSVRDLSVMAATLANGGTNPVTGVQVVSPRAARQVMSVMFTCGMYDAAGDWVSHVGIPAKSGVAGGIIGALPGQCGLGTFSPRLDSFGNSTRGVQLFERLSEDMGMHLMGTPPNALSVLRDQVELVPGLDGPDARLVVVQGAVNFAGAEQVLRQLVELSPGGQEVILDVSRVASIDNVGRRMVLEGMRRLGLDGHPLTLVDPEQMLPDPDTGGEPVRVVESLPG</sequence>
<evidence type="ECO:0000313" key="10">
    <source>
        <dbReference type="Proteomes" id="UP000215896"/>
    </source>
</evidence>
<comment type="similarity">
    <text evidence="1 7">Belongs to the glutaminase family.</text>
</comment>
<dbReference type="FunFam" id="3.40.710.10:FF:000005">
    <property type="entry name" value="Glutaminase"/>
    <property type="match status" value="1"/>
</dbReference>
<dbReference type="Gene3D" id="3.30.750.24">
    <property type="entry name" value="STAS domain"/>
    <property type="match status" value="1"/>
</dbReference>
<dbReference type="PANTHER" id="PTHR12544:SF29">
    <property type="entry name" value="GLUTAMINASE"/>
    <property type="match status" value="1"/>
</dbReference>
<evidence type="ECO:0000256" key="7">
    <source>
        <dbReference type="HAMAP-Rule" id="MF_00313"/>
    </source>
</evidence>
<dbReference type="GO" id="GO:0004359">
    <property type="term" value="F:glutaminase activity"/>
    <property type="evidence" value="ECO:0007669"/>
    <property type="project" value="UniProtKB-UniRule"/>
</dbReference>
<evidence type="ECO:0000259" key="8">
    <source>
        <dbReference type="PROSITE" id="PS50801"/>
    </source>
</evidence>
<dbReference type="InterPro" id="IPR058548">
    <property type="entry name" value="MlaB-like_STAS"/>
</dbReference>
<evidence type="ECO:0000256" key="2">
    <source>
        <dbReference type="ARBA" id="ARBA00011881"/>
    </source>
</evidence>
<organism evidence="9 10">
    <name type="scientific">Enemella evansiae</name>
    <dbReference type="NCBI Taxonomy" id="2016499"/>
    <lineage>
        <taxon>Bacteria</taxon>
        <taxon>Bacillati</taxon>
        <taxon>Actinomycetota</taxon>
        <taxon>Actinomycetes</taxon>
        <taxon>Propionibacteriales</taxon>
        <taxon>Propionibacteriaceae</taxon>
        <taxon>Enemella</taxon>
    </lineage>
</organism>
<dbReference type="PROSITE" id="PS50801">
    <property type="entry name" value="STAS"/>
    <property type="match status" value="1"/>
</dbReference>
<dbReference type="InterPro" id="IPR036513">
    <property type="entry name" value="STAS_dom_sf"/>
</dbReference>
<keyword evidence="4 7" id="KW-0378">Hydrolase</keyword>
<feature type="binding site" evidence="7">
    <location>
        <position position="261"/>
    </location>
    <ligand>
        <name>substrate</name>
    </ligand>
</feature>
<gene>
    <name evidence="7" type="primary">glsA</name>
    <name evidence="9" type="ORF">CGZ94_16680</name>
</gene>
<dbReference type="EMBL" id="NMVO01000016">
    <property type="protein sequence ID" value="OYO10633.1"/>
    <property type="molecule type" value="Genomic_DNA"/>
</dbReference>
<evidence type="ECO:0000313" key="9">
    <source>
        <dbReference type="EMBL" id="OYO10633.1"/>
    </source>
</evidence>
<dbReference type="InterPro" id="IPR002645">
    <property type="entry name" value="STAS_dom"/>
</dbReference>
<dbReference type="Pfam" id="PF13466">
    <property type="entry name" value="STAS_2"/>
    <property type="match status" value="1"/>
</dbReference>
<dbReference type="GO" id="GO:0006537">
    <property type="term" value="P:glutamate biosynthetic process"/>
    <property type="evidence" value="ECO:0007669"/>
    <property type="project" value="TreeGrafter"/>
</dbReference>
<feature type="binding site" evidence="7">
    <location>
        <position position="114"/>
    </location>
    <ligand>
        <name>substrate</name>
    </ligand>
</feature>
<accession>A0A255G8T5</accession>
<feature type="binding site" evidence="7">
    <location>
        <position position="160"/>
    </location>
    <ligand>
        <name>substrate</name>
    </ligand>
</feature>
<name>A0A255G8T5_9ACTN</name>
<dbReference type="SUPFAM" id="SSF52091">
    <property type="entry name" value="SpoIIaa-like"/>
    <property type="match status" value="1"/>
</dbReference>
<feature type="binding site" evidence="7">
    <location>
        <position position="243"/>
    </location>
    <ligand>
        <name>substrate</name>
    </ligand>
</feature>
<dbReference type="RefSeq" id="WP_094406313.1">
    <property type="nucleotide sequence ID" value="NZ_NMVO01000016.1"/>
</dbReference>
<evidence type="ECO:0000256" key="4">
    <source>
        <dbReference type="ARBA" id="ARBA00022801"/>
    </source>
</evidence>
<evidence type="ECO:0000256" key="6">
    <source>
        <dbReference type="ARBA" id="ARBA00070405"/>
    </source>
</evidence>